<dbReference type="AlphaFoldDB" id="A0A4Y1RFS6"/>
<gene>
    <name evidence="2" type="ORF">Prudu_013417</name>
</gene>
<keyword evidence="1" id="KW-0812">Transmembrane</keyword>
<name>A0A4Y1RFS6_PRUDU</name>
<dbReference type="EMBL" id="AP019301">
    <property type="protein sequence ID" value="BBH02748.1"/>
    <property type="molecule type" value="Genomic_DNA"/>
</dbReference>
<keyword evidence="1" id="KW-1133">Transmembrane helix</keyword>
<reference evidence="2" key="1">
    <citation type="journal article" date="2019" name="Science">
        <title>Mutation of a bHLH transcription factor allowed almond domestication.</title>
        <authorList>
            <person name="Sanchez-Perez R."/>
            <person name="Pavan S."/>
            <person name="Mazzeo R."/>
            <person name="Moldovan C."/>
            <person name="Aiese Cigliano R."/>
            <person name="Del Cueto J."/>
            <person name="Ricciardi F."/>
            <person name="Lotti C."/>
            <person name="Ricciardi L."/>
            <person name="Dicenta F."/>
            <person name="Lopez-Marques R.L."/>
            <person name="Lindberg Moller B."/>
        </authorList>
    </citation>
    <scope>NUCLEOTIDE SEQUENCE</scope>
</reference>
<feature type="non-terminal residue" evidence="2">
    <location>
        <position position="83"/>
    </location>
</feature>
<sequence>MVLIVTKPKSKIPSVPKVKKGKKTERMLVFGSDMILKCAHVVMIPGLVRKIHKLEEENAKIRRRSRILTGAVLVSFLLFLYVM</sequence>
<proteinExistence type="predicted"/>
<evidence type="ECO:0000256" key="1">
    <source>
        <dbReference type="SAM" id="Phobius"/>
    </source>
</evidence>
<keyword evidence="1" id="KW-0472">Membrane</keyword>
<organism evidence="2">
    <name type="scientific">Prunus dulcis</name>
    <name type="common">Almond</name>
    <name type="synonym">Amygdalus dulcis</name>
    <dbReference type="NCBI Taxonomy" id="3755"/>
    <lineage>
        <taxon>Eukaryota</taxon>
        <taxon>Viridiplantae</taxon>
        <taxon>Streptophyta</taxon>
        <taxon>Embryophyta</taxon>
        <taxon>Tracheophyta</taxon>
        <taxon>Spermatophyta</taxon>
        <taxon>Magnoliopsida</taxon>
        <taxon>eudicotyledons</taxon>
        <taxon>Gunneridae</taxon>
        <taxon>Pentapetalae</taxon>
        <taxon>rosids</taxon>
        <taxon>fabids</taxon>
        <taxon>Rosales</taxon>
        <taxon>Rosaceae</taxon>
        <taxon>Amygdaloideae</taxon>
        <taxon>Amygdaleae</taxon>
        <taxon>Prunus</taxon>
    </lineage>
</organism>
<feature type="transmembrane region" description="Helical" evidence="1">
    <location>
        <begin position="65"/>
        <end position="82"/>
    </location>
</feature>
<protein>
    <submittedName>
        <fullName evidence="2">DNAse I-like superfamily protein</fullName>
    </submittedName>
</protein>
<accession>A0A4Y1RFS6</accession>
<evidence type="ECO:0000313" key="2">
    <source>
        <dbReference type="EMBL" id="BBH02748.1"/>
    </source>
</evidence>